<accession>A0A4Y2E4K4</accession>
<dbReference type="Proteomes" id="UP000499080">
    <property type="component" value="Unassembled WGS sequence"/>
</dbReference>
<feature type="region of interest" description="Disordered" evidence="1">
    <location>
        <begin position="1"/>
        <end position="34"/>
    </location>
</feature>
<evidence type="ECO:0000259" key="2">
    <source>
        <dbReference type="Pfam" id="PF22938"/>
    </source>
</evidence>
<dbReference type="AlphaFoldDB" id="A0A4Y2E4K4"/>
<dbReference type="InterPro" id="IPR054465">
    <property type="entry name" value="Integrase_p58-like_C"/>
</dbReference>
<sequence length="84" mass="9927">MKTRFDSGATDNHFKDRNQISKYNPKRRRSQSPKLLQNWQGHYTIVNKLNCVIYKVERSPDDKPKVIHINLLAPYRSTDHSSML</sequence>
<keyword evidence="4" id="KW-1185">Reference proteome</keyword>
<organism evidence="3 4">
    <name type="scientific">Araneus ventricosus</name>
    <name type="common">Orbweaver spider</name>
    <name type="synonym">Epeira ventricosa</name>
    <dbReference type="NCBI Taxonomy" id="182803"/>
    <lineage>
        <taxon>Eukaryota</taxon>
        <taxon>Metazoa</taxon>
        <taxon>Ecdysozoa</taxon>
        <taxon>Arthropoda</taxon>
        <taxon>Chelicerata</taxon>
        <taxon>Arachnida</taxon>
        <taxon>Araneae</taxon>
        <taxon>Araneomorphae</taxon>
        <taxon>Entelegynae</taxon>
        <taxon>Araneoidea</taxon>
        <taxon>Araneidae</taxon>
        <taxon>Araneus</taxon>
    </lineage>
</organism>
<comment type="caution">
    <text evidence="3">The sequence shown here is derived from an EMBL/GenBank/DDBJ whole genome shotgun (WGS) entry which is preliminary data.</text>
</comment>
<proteinExistence type="predicted"/>
<dbReference type="EMBL" id="BGPR01000494">
    <property type="protein sequence ID" value="GBM23236.1"/>
    <property type="molecule type" value="Genomic_DNA"/>
</dbReference>
<protein>
    <recommendedName>
        <fullName evidence="2">Integrase p58-like C-terminal domain-containing protein</fullName>
    </recommendedName>
</protein>
<name>A0A4Y2E4K4_ARAVE</name>
<dbReference type="OrthoDB" id="6431384at2759"/>
<evidence type="ECO:0000313" key="4">
    <source>
        <dbReference type="Proteomes" id="UP000499080"/>
    </source>
</evidence>
<gene>
    <name evidence="3" type="ORF">AVEN_159908_1</name>
</gene>
<feature type="domain" description="Integrase p58-like C-terminal" evidence="2">
    <location>
        <begin position="43"/>
        <end position="74"/>
    </location>
</feature>
<dbReference type="Pfam" id="PF22938">
    <property type="entry name" value="Integrase_p58_C"/>
    <property type="match status" value="1"/>
</dbReference>
<reference evidence="3 4" key="1">
    <citation type="journal article" date="2019" name="Sci. Rep.">
        <title>Orb-weaving spider Araneus ventricosus genome elucidates the spidroin gene catalogue.</title>
        <authorList>
            <person name="Kono N."/>
            <person name="Nakamura H."/>
            <person name="Ohtoshi R."/>
            <person name="Moran D.A.P."/>
            <person name="Shinohara A."/>
            <person name="Yoshida Y."/>
            <person name="Fujiwara M."/>
            <person name="Mori M."/>
            <person name="Tomita M."/>
            <person name="Arakawa K."/>
        </authorList>
    </citation>
    <scope>NUCLEOTIDE SEQUENCE [LARGE SCALE GENOMIC DNA]</scope>
</reference>
<evidence type="ECO:0000313" key="3">
    <source>
        <dbReference type="EMBL" id="GBM23236.1"/>
    </source>
</evidence>
<evidence type="ECO:0000256" key="1">
    <source>
        <dbReference type="SAM" id="MobiDB-lite"/>
    </source>
</evidence>